<sequence length="100" mass="11669">MKFLEKGEFPNFRFQKEFLKPFELIMKRNSSPTMRDMVVRCITHFVDAQAKNIRSGWKNIFSVFQMAATDTDIQIVELAFQTCTLIVGMLFNSNFLFNGT</sequence>
<evidence type="ECO:0000313" key="3">
    <source>
        <dbReference type="Proteomes" id="UP000676336"/>
    </source>
</evidence>
<name>A0A8S3KLF7_9BILA</name>
<gene>
    <name evidence="2" type="ORF">SMN809_LOCUS85800</name>
</gene>
<proteinExistence type="predicted"/>
<dbReference type="Pfam" id="PF09324">
    <property type="entry name" value="Sec7-like_HDS"/>
    <property type="match status" value="1"/>
</dbReference>
<evidence type="ECO:0000313" key="2">
    <source>
        <dbReference type="EMBL" id="CAF5228524.1"/>
    </source>
</evidence>
<organism evidence="2 3">
    <name type="scientific">Rotaria magnacalcarata</name>
    <dbReference type="NCBI Taxonomy" id="392030"/>
    <lineage>
        <taxon>Eukaryota</taxon>
        <taxon>Metazoa</taxon>
        <taxon>Spiralia</taxon>
        <taxon>Gnathifera</taxon>
        <taxon>Rotifera</taxon>
        <taxon>Eurotatoria</taxon>
        <taxon>Bdelloidea</taxon>
        <taxon>Philodinida</taxon>
        <taxon>Philodinidae</taxon>
        <taxon>Rotaria</taxon>
    </lineage>
</organism>
<comment type="caution">
    <text evidence="2">The sequence shown here is derived from an EMBL/GenBank/DDBJ whole genome shotgun (WGS) entry which is preliminary data.</text>
</comment>
<dbReference type="InterPro" id="IPR015403">
    <property type="entry name" value="Mon2/Sec7/BIG1-like_HDS"/>
</dbReference>
<dbReference type="Proteomes" id="UP000676336">
    <property type="component" value="Unassembled WGS sequence"/>
</dbReference>
<accession>A0A8S3KLF7</accession>
<dbReference type="PANTHER" id="PTHR10663">
    <property type="entry name" value="GUANYL-NUCLEOTIDE EXCHANGE FACTOR"/>
    <property type="match status" value="1"/>
</dbReference>
<reference evidence="2" key="1">
    <citation type="submission" date="2021-02" db="EMBL/GenBank/DDBJ databases">
        <authorList>
            <person name="Nowell W R."/>
        </authorList>
    </citation>
    <scope>NUCLEOTIDE SEQUENCE</scope>
</reference>
<feature type="domain" description="Mon2/Sec7/BIG1-like HDS" evidence="1">
    <location>
        <begin position="2"/>
        <end position="83"/>
    </location>
</feature>
<evidence type="ECO:0000259" key="1">
    <source>
        <dbReference type="Pfam" id="PF09324"/>
    </source>
</evidence>
<dbReference type="AlphaFoldDB" id="A0A8S3KLF7"/>
<dbReference type="EMBL" id="CAJOBI010366893">
    <property type="protein sequence ID" value="CAF5228524.1"/>
    <property type="molecule type" value="Genomic_DNA"/>
</dbReference>
<protein>
    <recommendedName>
        <fullName evidence="1">Mon2/Sec7/BIG1-like HDS domain-containing protein</fullName>
    </recommendedName>
</protein>
<dbReference type="PANTHER" id="PTHR10663:SF375">
    <property type="entry name" value="LD29171P"/>
    <property type="match status" value="1"/>
</dbReference>